<evidence type="ECO:0000313" key="2">
    <source>
        <dbReference type="Proteomes" id="UP000077248"/>
    </source>
</evidence>
<name>A0A177D9J5_ALTAL</name>
<dbReference type="GeneID" id="29122121"/>
<dbReference type="EMBL" id="KV441491">
    <property type="protein sequence ID" value="OAG15927.1"/>
    <property type="molecule type" value="Genomic_DNA"/>
</dbReference>
<gene>
    <name evidence="1" type="ORF">CC77DRAFT_998000</name>
</gene>
<dbReference type="KEGG" id="aalt:CC77DRAFT_998000"/>
<dbReference type="VEuPathDB" id="FungiDB:CC77DRAFT_998000"/>
<dbReference type="Proteomes" id="UP000077248">
    <property type="component" value="Unassembled WGS sequence"/>
</dbReference>
<keyword evidence="2" id="KW-1185">Reference proteome</keyword>
<accession>A0A177D9J5</accession>
<proteinExistence type="predicted"/>
<evidence type="ECO:0000313" key="1">
    <source>
        <dbReference type="EMBL" id="OAG15927.1"/>
    </source>
</evidence>
<organism evidence="1 2">
    <name type="scientific">Alternaria alternata</name>
    <name type="common">Alternaria rot fungus</name>
    <name type="synonym">Torula alternata</name>
    <dbReference type="NCBI Taxonomy" id="5599"/>
    <lineage>
        <taxon>Eukaryota</taxon>
        <taxon>Fungi</taxon>
        <taxon>Dikarya</taxon>
        <taxon>Ascomycota</taxon>
        <taxon>Pezizomycotina</taxon>
        <taxon>Dothideomycetes</taxon>
        <taxon>Pleosporomycetidae</taxon>
        <taxon>Pleosporales</taxon>
        <taxon>Pleosporineae</taxon>
        <taxon>Pleosporaceae</taxon>
        <taxon>Alternaria</taxon>
        <taxon>Alternaria sect. Alternaria</taxon>
        <taxon>Alternaria alternata complex</taxon>
    </lineage>
</organism>
<sequence>MTNQTGPHTVLQQGFAKLPLELFLTVLDQLVGTRNGQQQPVAYEPSGIVTKTLRALTLVSRSTYLIATKYLYSHCLYLDSCTTYARFRRTLGLHLGHHPQALDYGEAGRNDELFAEAQVLRNITSLFVSPSKVQRLIEGNYTPLVRLPQIIDLCDLIGPTLRRLALDLSPIYATPTEIEQMRPHVTENNVFIHMPHLEELIISYDVLNYFRHPPPNLKWLAITAQELTDVEVAFCLKIPSLRMLVMMRPVNLEAKDIDIIFTAYNGKSLDTVLVDVNSNHRTPQGTRSWKDNDTVRIWEVDVPVSFYGDEDDVVLCDGWIWTHGVQGTLWSQDKRRMASWEEIERRLAGPVHTIMEV</sequence>
<dbReference type="OMA" id="ATKYLYS"/>
<dbReference type="RefSeq" id="XP_018381348.1">
    <property type="nucleotide sequence ID" value="XM_018536527.1"/>
</dbReference>
<protein>
    <submittedName>
        <fullName evidence="1">Uncharacterized protein</fullName>
    </submittedName>
</protein>
<reference evidence="1 2" key="1">
    <citation type="submission" date="2016-05" db="EMBL/GenBank/DDBJ databases">
        <title>Comparative analysis of secretome profiles of manganese(II)-oxidizing ascomycete fungi.</title>
        <authorList>
            <consortium name="DOE Joint Genome Institute"/>
            <person name="Zeiner C.A."/>
            <person name="Purvine S.O."/>
            <person name="Zink E.M."/>
            <person name="Wu S."/>
            <person name="Pasa-Tolic L."/>
            <person name="Chaput D.L."/>
            <person name="Haridas S."/>
            <person name="Grigoriev I.V."/>
            <person name="Santelli C.M."/>
            <person name="Hansel C.M."/>
        </authorList>
    </citation>
    <scope>NUCLEOTIDE SEQUENCE [LARGE SCALE GENOMIC DNA]</scope>
    <source>
        <strain evidence="1 2">SRC1lrK2f</strain>
    </source>
</reference>
<dbReference type="AlphaFoldDB" id="A0A177D9J5"/>